<gene>
    <name evidence="1" type="ORF">LCGC14_3153180</name>
</gene>
<dbReference type="SUPFAM" id="SSF48403">
    <property type="entry name" value="Ankyrin repeat"/>
    <property type="match status" value="1"/>
</dbReference>
<accession>A0A0F8VTG4</accession>
<comment type="caution">
    <text evidence="1">The sequence shown here is derived from an EMBL/GenBank/DDBJ whole genome shotgun (WGS) entry which is preliminary data.</text>
</comment>
<dbReference type="InterPro" id="IPR036770">
    <property type="entry name" value="Ankyrin_rpt-contain_sf"/>
</dbReference>
<protein>
    <submittedName>
        <fullName evidence="1">Uncharacterized protein</fullName>
    </submittedName>
</protein>
<dbReference type="SUPFAM" id="SSF81383">
    <property type="entry name" value="F-box domain"/>
    <property type="match status" value="1"/>
</dbReference>
<dbReference type="EMBL" id="LAZR01069475">
    <property type="protein sequence ID" value="KKK47638.1"/>
    <property type="molecule type" value="Genomic_DNA"/>
</dbReference>
<dbReference type="PANTHER" id="PTHR24198">
    <property type="entry name" value="ANKYRIN REPEAT AND PROTEIN KINASE DOMAIN-CONTAINING PROTEIN"/>
    <property type="match status" value="1"/>
</dbReference>
<dbReference type="Gene3D" id="1.25.40.20">
    <property type="entry name" value="Ankyrin repeat-containing domain"/>
    <property type="match status" value="2"/>
</dbReference>
<dbReference type="AlphaFoldDB" id="A0A0F8VTG4"/>
<feature type="non-terminal residue" evidence="1">
    <location>
        <position position="1"/>
    </location>
</feature>
<proteinExistence type="predicted"/>
<dbReference type="PANTHER" id="PTHR24198:SF165">
    <property type="entry name" value="ANKYRIN REPEAT-CONTAINING PROTEIN-RELATED"/>
    <property type="match status" value="1"/>
</dbReference>
<sequence length="225" mass="24685">MTESHVAMHLDQLPDEMLCHVAALLAAADDGSCWAFACVSRRFRSVALRTFDGDMLLLCACWHGCAHVVQQLLASGHTGRPYRIRVVDPIQLATRAGHVHVIKLLLADRYENADFIPAFFADEQHDASIALANDYGRVETLKLLLSDGCSDPTVGDNFAIRTASEQGFAEVVALLLADGRADPTARNHYAIRIANVSGHHDVVHLLSSDAPRGSRHCRQVQDRLQ</sequence>
<dbReference type="InterPro" id="IPR036047">
    <property type="entry name" value="F-box-like_dom_sf"/>
</dbReference>
<reference evidence="1" key="1">
    <citation type="journal article" date="2015" name="Nature">
        <title>Complex archaea that bridge the gap between prokaryotes and eukaryotes.</title>
        <authorList>
            <person name="Spang A."/>
            <person name="Saw J.H."/>
            <person name="Jorgensen S.L."/>
            <person name="Zaremba-Niedzwiedzka K."/>
            <person name="Martijn J."/>
            <person name="Lind A.E."/>
            <person name="van Eijk R."/>
            <person name="Schleper C."/>
            <person name="Guy L."/>
            <person name="Ettema T.J."/>
        </authorList>
    </citation>
    <scope>NUCLEOTIDE SEQUENCE</scope>
</reference>
<evidence type="ECO:0000313" key="1">
    <source>
        <dbReference type="EMBL" id="KKK47638.1"/>
    </source>
</evidence>
<organism evidence="1">
    <name type="scientific">marine sediment metagenome</name>
    <dbReference type="NCBI Taxonomy" id="412755"/>
    <lineage>
        <taxon>unclassified sequences</taxon>
        <taxon>metagenomes</taxon>
        <taxon>ecological metagenomes</taxon>
    </lineage>
</organism>
<name>A0A0F8VTG4_9ZZZZ</name>